<keyword evidence="1" id="KW-1133">Transmembrane helix</keyword>
<feature type="transmembrane region" description="Helical" evidence="1">
    <location>
        <begin position="43"/>
        <end position="63"/>
    </location>
</feature>
<accession>A0ABM6A4G9</accession>
<dbReference type="Proteomes" id="UP000076244">
    <property type="component" value="Chromosome"/>
</dbReference>
<reference evidence="2 3" key="1">
    <citation type="journal article" date="2016" name="PLoS ONE">
        <title>The Identification of Novel Diagnostic Marker Genes for the Detection of Beer Spoiling Pediococcus damnosus Strains Using the BlAst Diagnostic Gene findEr.</title>
        <authorList>
            <person name="Behr J."/>
            <person name="Geissler A.J."/>
            <person name="Schmid J."/>
            <person name="Zehe A."/>
            <person name="Vogel R.F."/>
        </authorList>
    </citation>
    <scope>NUCLEOTIDE SEQUENCE [LARGE SCALE GENOMIC DNA]</scope>
    <source>
        <strain evidence="2 3">TMW 2.1535</strain>
    </source>
</reference>
<dbReference type="EMBL" id="CP012288">
    <property type="protein sequence ID" value="AMV66786.1"/>
    <property type="molecule type" value="Genomic_DNA"/>
</dbReference>
<protein>
    <recommendedName>
        <fullName evidence="4">Immunity protein</fullName>
    </recommendedName>
</protein>
<organism evidence="2 3">
    <name type="scientific">Pediococcus damnosus</name>
    <dbReference type="NCBI Taxonomy" id="51663"/>
    <lineage>
        <taxon>Bacteria</taxon>
        <taxon>Bacillati</taxon>
        <taxon>Bacillota</taxon>
        <taxon>Bacilli</taxon>
        <taxon>Lactobacillales</taxon>
        <taxon>Lactobacillaceae</taxon>
        <taxon>Pediococcus</taxon>
    </lineage>
</organism>
<evidence type="ECO:0000256" key="1">
    <source>
        <dbReference type="SAM" id="Phobius"/>
    </source>
</evidence>
<feature type="transmembrane region" description="Helical" evidence="1">
    <location>
        <begin position="5"/>
        <end position="23"/>
    </location>
</feature>
<gene>
    <name evidence="2" type="ORF">ADU72_0841</name>
</gene>
<proteinExistence type="predicted"/>
<keyword evidence="1" id="KW-0812">Transmembrane</keyword>
<evidence type="ECO:0000313" key="2">
    <source>
        <dbReference type="EMBL" id="AMV66786.1"/>
    </source>
</evidence>
<evidence type="ECO:0008006" key="4">
    <source>
        <dbReference type="Google" id="ProtNLM"/>
    </source>
</evidence>
<keyword evidence="1" id="KW-0472">Membrane</keyword>
<name>A0ABM6A4G9_9LACO</name>
<sequence>MITRILIGTVAVLIGLFQFYNVFTSWKTLRVKMTSSSSVFMPYALWYSAFFGLILVGLGIAALL</sequence>
<keyword evidence="3" id="KW-1185">Reference proteome</keyword>
<dbReference type="RefSeq" id="WP_046871954.1">
    <property type="nucleotide sequence ID" value="NZ_BAAAXI010000181.1"/>
</dbReference>
<evidence type="ECO:0000313" key="3">
    <source>
        <dbReference type="Proteomes" id="UP000076244"/>
    </source>
</evidence>